<dbReference type="PANTHER" id="PTHR43821:SF1">
    <property type="entry name" value="NAD(P)H NITROREDUCTASE YDJA-RELATED"/>
    <property type="match status" value="1"/>
</dbReference>
<dbReference type="GO" id="GO:0016491">
    <property type="term" value="F:oxidoreductase activity"/>
    <property type="evidence" value="ECO:0007669"/>
    <property type="project" value="UniProtKB-KW"/>
</dbReference>
<keyword evidence="8" id="KW-1133">Transmembrane helix</keyword>
<dbReference type="InterPro" id="IPR000415">
    <property type="entry name" value="Nitroreductase-like"/>
</dbReference>
<dbReference type="PANTHER" id="PTHR43821">
    <property type="entry name" value="NAD(P)H NITROREDUCTASE YDJA-RELATED"/>
    <property type="match status" value="1"/>
</dbReference>
<dbReference type="STRING" id="546263.NELON_03470"/>
<dbReference type="Proteomes" id="UP000005536">
    <property type="component" value="Unassembled WGS sequence"/>
</dbReference>
<feature type="transmembrane region" description="Helical" evidence="8">
    <location>
        <begin position="314"/>
        <end position="333"/>
    </location>
</feature>
<keyword evidence="6" id="KW-0560">Oxidoreductase</keyword>
<evidence type="ECO:0000259" key="9">
    <source>
        <dbReference type="Pfam" id="PF00881"/>
    </source>
</evidence>
<dbReference type="InterPro" id="IPR026021">
    <property type="entry name" value="YdjA-like"/>
</dbReference>
<evidence type="ECO:0000256" key="2">
    <source>
        <dbReference type="ARBA" id="ARBA00007118"/>
    </source>
</evidence>
<reference evidence="10 11" key="1">
    <citation type="submission" date="2010-02" db="EMBL/GenBank/DDBJ databases">
        <authorList>
            <person name="Weinstock G."/>
            <person name="Sodergren E."/>
            <person name="Clifton S."/>
            <person name="Fulton L."/>
            <person name="Fulton B."/>
            <person name="Courtney L."/>
            <person name="Fronick C."/>
            <person name="Harrison M."/>
            <person name="Strong C."/>
            <person name="Farmer C."/>
            <person name="Delahaunty K."/>
            <person name="Markovic C."/>
            <person name="Hall O."/>
            <person name="Minx P."/>
            <person name="Tomlinson C."/>
            <person name="Mitreva M."/>
            <person name="Nelson J."/>
            <person name="Hou S."/>
            <person name="Wollam A."/>
            <person name="Pepin K.H."/>
            <person name="Johnson M."/>
            <person name="Bhonagiri V."/>
            <person name="Zhang X."/>
            <person name="Suruliraj S."/>
            <person name="Warren W."/>
            <person name="Chinwalla A."/>
            <person name="Mardis E.R."/>
            <person name="Wilson R.K."/>
        </authorList>
    </citation>
    <scope>NUCLEOTIDE SEQUENCE [LARGE SCALE GENOMIC DNA]</scope>
    <source>
        <strain evidence="10 11">ATCC 29315</strain>
    </source>
</reference>
<protein>
    <submittedName>
        <fullName evidence="10">Nitroreductase family protein</fullName>
    </submittedName>
</protein>
<keyword evidence="4" id="KW-0288">FMN</keyword>
<evidence type="ECO:0000256" key="1">
    <source>
        <dbReference type="ARBA" id="ARBA00001917"/>
    </source>
</evidence>
<accession>D4DQP7</accession>
<evidence type="ECO:0000256" key="8">
    <source>
        <dbReference type="SAM" id="Phobius"/>
    </source>
</evidence>
<dbReference type="InterPro" id="IPR052530">
    <property type="entry name" value="NAD(P)H_nitroreductase"/>
</dbReference>
<feature type="transmembrane region" description="Helical" evidence="8">
    <location>
        <begin position="215"/>
        <end position="236"/>
    </location>
</feature>
<keyword evidence="8" id="KW-0812">Transmembrane</keyword>
<gene>
    <name evidence="10" type="ORF">NEIELOOT_01387</name>
</gene>
<evidence type="ECO:0000256" key="7">
    <source>
        <dbReference type="ARBA" id="ARBA00023027"/>
    </source>
</evidence>
<comment type="caution">
    <text evidence="10">The sequence shown here is derived from an EMBL/GenBank/DDBJ whole genome shotgun (WGS) entry which is preliminary data.</text>
</comment>
<feature type="domain" description="Nitroreductase" evidence="9">
    <location>
        <begin position="8"/>
        <end position="164"/>
    </location>
</feature>
<name>D4DQP7_NEIEG</name>
<proteinExistence type="inferred from homology"/>
<keyword evidence="3" id="KW-0285">Flavoprotein</keyword>
<evidence type="ECO:0000256" key="5">
    <source>
        <dbReference type="ARBA" id="ARBA00022857"/>
    </source>
</evidence>
<dbReference type="AlphaFoldDB" id="D4DQP7"/>
<dbReference type="EMBL" id="ADBF01000042">
    <property type="protein sequence ID" value="EFE49645.1"/>
    <property type="molecule type" value="Genomic_DNA"/>
</dbReference>
<evidence type="ECO:0000256" key="4">
    <source>
        <dbReference type="ARBA" id="ARBA00022643"/>
    </source>
</evidence>
<evidence type="ECO:0000256" key="6">
    <source>
        <dbReference type="ARBA" id="ARBA00023002"/>
    </source>
</evidence>
<keyword evidence="5" id="KW-0521">NADP</keyword>
<comment type="cofactor">
    <cofactor evidence="1">
        <name>FMN</name>
        <dbReference type="ChEBI" id="CHEBI:58210"/>
    </cofactor>
</comment>
<dbReference type="SUPFAM" id="SSF55469">
    <property type="entry name" value="FMN-dependent nitroreductase-like"/>
    <property type="match status" value="1"/>
</dbReference>
<dbReference type="InterPro" id="IPR029479">
    <property type="entry name" value="Nitroreductase"/>
</dbReference>
<dbReference type="Pfam" id="PF00881">
    <property type="entry name" value="Nitroreductase"/>
    <property type="match status" value="1"/>
</dbReference>
<evidence type="ECO:0000313" key="10">
    <source>
        <dbReference type="EMBL" id="EFE49645.1"/>
    </source>
</evidence>
<organism evidence="10 11">
    <name type="scientific">Neisseria elongata subsp. glycolytica ATCC 29315</name>
    <dbReference type="NCBI Taxonomy" id="546263"/>
    <lineage>
        <taxon>Bacteria</taxon>
        <taxon>Pseudomonadati</taxon>
        <taxon>Pseudomonadota</taxon>
        <taxon>Betaproteobacteria</taxon>
        <taxon>Neisseriales</taxon>
        <taxon>Neisseriaceae</taxon>
        <taxon>Neisseria</taxon>
    </lineage>
</organism>
<feature type="transmembrane region" description="Helical" evidence="8">
    <location>
        <begin position="248"/>
        <end position="272"/>
    </location>
</feature>
<evidence type="ECO:0000256" key="3">
    <source>
        <dbReference type="ARBA" id="ARBA00022630"/>
    </source>
</evidence>
<evidence type="ECO:0000313" key="11">
    <source>
        <dbReference type="Proteomes" id="UP000005536"/>
    </source>
</evidence>
<dbReference type="Gene3D" id="3.40.109.10">
    <property type="entry name" value="NADH Oxidase"/>
    <property type="match status" value="1"/>
</dbReference>
<keyword evidence="8" id="KW-0472">Membrane</keyword>
<feature type="transmembrane region" description="Helical" evidence="8">
    <location>
        <begin position="284"/>
        <end position="308"/>
    </location>
</feature>
<dbReference type="CDD" id="cd02135">
    <property type="entry name" value="YdjA-like"/>
    <property type="match status" value="1"/>
</dbReference>
<comment type="similarity">
    <text evidence="2">Belongs to the nitroreductase family.</text>
</comment>
<keyword evidence="7" id="KW-0520">NAD</keyword>
<sequence length="339" mass="36539">MDALDLLTTRRSVRELVEPAPDELELETVFQAATQVPDHGNLTPWRFVVITGSEAKQKFRRALEETVEVMKLGEDAMRKAEKVANFAPMIIAVIAAPNTAAEKPKPEWEQLMSAGAAAYAVQLTTNALGYDNVWITGLWCGSPVLRAAMNCGEKDRIIGLIMVGTAQHDFPKEEKIPIWNASSAIGKMKRPSENGIRIFQTAWKGIDMPPLARNLALIALPPQVAGFVLLVILLGGDFPDFILGIRTLAVLGLLVASILYCLPVTVPYAALLSILKVRRGWAGAGISAVLLGGLAVSVAALVGFLFAGYIPWDMLLHVAAAFAFTGLPMSLFLPEGKVV</sequence>